<accession>A0AAN1JZU4</accession>
<dbReference type="InterPro" id="IPR050206">
    <property type="entry name" value="FtsK/SpoIIIE/SftA"/>
</dbReference>
<proteinExistence type="predicted"/>
<dbReference type="EMBL" id="CP026324">
    <property type="protein sequence ID" value="AUV78798.1"/>
    <property type="molecule type" value="Genomic_DNA"/>
</dbReference>
<dbReference type="AlphaFoldDB" id="A0AAN1JZU4"/>
<protein>
    <submittedName>
        <fullName evidence="6">DNA translocase FtsK</fullName>
    </submittedName>
</protein>
<dbReference type="GO" id="GO:0003677">
    <property type="term" value="F:DNA binding"/>
    <property type="evidence" value="ECO:0007669"/>
    <property type="project" value="InterPro"/>
</dbReference>
<dbReference type="PANTHER" id="PTHR22683:SF41">
    <property type="entry name" value="DNA TRANSLOCASE FTSK"/>
    <property type="match status" value="1"/>
</dbReference>
<dbReference type="Gene3D" id="3.40.50.300">
    <property type="entry name" value="P-loop containing nucleotide triphosphate hydrolases"/>
    <property type="match status" value="1"/>
</dbReference>
<reference evidence="6 7" key="1">
    <citation type="submission" date="2018-01" db="EMBL/GenBank/DDBJ databases">
        <authorList>
            <person name="Morgan R.D."/>
        </authorList>
    </citation>
    <scope>NUCLEOTIDE SEQUENCE [LARGE SCALE GENOMIC DNA]</scope>
    <source>
        <strain evidence="6 7">26695-dRdM2</strain>
    </source>
</reference>
<dbReference type="GO" id="GO:0005524">
    <property type="term" value="F:ATP binding"/>
    <property type="evidence" value="ECO:0007669"/>
    <property type="project" value="UniProtKB-UniRule"/>
</dbReference>
<dbReference type="Proteomes" id="UP000236568">
    <property type="component" value="Chromosome"/>
</dbReference>
<name>A0AAN1JZU4_HELPX</name>
<keyword evidence="2 3" id="KW-0067">ATP-binding</keyword>
<dbReference type="InterPro" id="IPR027417">
    <property type="entry name" value="P-loop_NTPase"/>
</dbReference>
<evidence type="ECO:0000256" key="4">
    <source>
        <dbReference type="SAM" id="Coils"/>
    </source>
</evidence>
<feature type="coiled-coil region" evidence="4">
    <location>
        <begin position="306"/>
        <end position="333"/>
    </location>
</feature>
<evidence type="ECO:0000256" key="2">
    <source>
        <dbReference type="ARBA" id="ARBA00022840"/>
    </source>
</evidence>
<reference evidence="6 7" key="2">
    <citation type="submission" date="2018-02" db="EMBL/GenBank/DDBJ databases">
        <title>N4-cytosine DNA methylation regulates transcription and pathogenesis in Helicobacter pylori.</title>
        <authorList>
            <person name="Kumar S."/>
            <person name="Karmakar B.C."/>
            <person name="Nagarajan D."/>
            <person name="Mukhopadhyay A.K."/>
            <person name="Rao D.N."/>
        </authorList>
    </citation>
    <scope>NUCLEOTIDE SEQUENCE [LARGE SCALE GENOMIC DNA]</scope>
    <source>
        <strain evidence="6 7">26695-dRdM2</strain>
    </source>
</reference>
<dbReference type="PROSITE" id="PS50901">
    <property type="entry name" value="FTSK"/>
    <property type="match status" value="1"/>
</dbReference>
<keyword evidence="4" id="KW-0175">Coiled coil</keyword>
<evidence type="ECO:0000313" key="6">
    <source>
        <dbReference type="EMBL" id="AUV78798.1"/>
    </source>
</evidence>
<feature type="binding site" evidence="3">
    <location>
        <begin position="373"/>
        <end position="380"/>
    </location>
    <ligand>
        <name>ATP</name>
        <dbReference type="ChEBI" id="CHEBI:30616"/>
    </ligand>
</feature>
<evidence type="ECO:0000259" key="5">
    <source>
        <dbReference type="PROSITE" id="PS50901"/>
    </source>
</evidence>
<dbReference type="PANTHER" id="PTHR22683">
    <property type="entry name" value="SPORULATION PROTEIN RELATED"/>
    <property type="match status" value="1"/>
</dbReference>
<gene>
    <name evidence="6" type="ORF">C2842_00350</name>
</gene>
<dbReference type="Pfam" id="PF01580">
    <property type="entry name" value="FtsK_SpoIIIE"/>
    <property type="match status" value="1"/>
</dbReference>
<dbReference type="CDD" id="cd01127">
    <property type="entry name" value="TrwB_TraG_TraD_VirD4"/>
    <property type="match status" value="1"/>
</dbReference>
<evidence type="ECO:0000313" key="7">
    <source>
        <dbReference type="Proteomes" id="UP000236568"/>
    </source>
</evidence>
<dbReference type="InterPro" id="IPR002543">
    <property type="entry name" value="FtsK_dom"/>
</dbReference>
<dbReference type="SMR" id="A0AAN1JZU4"/>
<evidence type="ECO:0000256" key="1">
    <source>
        <dbReference type="ARBA" id="ARBA00022741"/>
    </source>
</evidence>
<sequence length="831" mass="95647">MKPKSMKEKLVKDMMSILNLRIKMIDVNGLLKELDDALDKVVAKKEPESFLKPIISPIEDYQKSVRQIQAQFTDAPKFNEEGAYPQFLSCGLLEIKGKNGASMEFCLPKVYPFPPKSLYIEHEKDGQFLREMLMRLLSSAPLVQLEVILVDALSLGGIFNLARRLLHKDNDFIYQQRILTESKEIEEALKHLYEYLKVNLQEKLAGYKDFAHYNEEKKDRLPLKALFLSGVDALSQNALYYLEKIMRFGSKNGVLSFVNLESEKNNKSTEDLKRYAECFKDRTSFERLKYLNIEVINDHGIQSKHMKDFADKIKAYYEKKKAVKRELKDLQKDEKFWTESSQFKVSVPVGWDINHKEVCFEIGNEQNHTLICGRSGSGKSNFLHVLIQNLAFYYAPNEVQLFLLDYKEGVEFNAYTDPNILEHARLVSVASSVGYGMSFLNWLCKEMQERANLFKQFNVKDLSDYRKHGEIPRLIVVIDEFQVLFSDNKSTKAVEGHLNTLLKKGRSYGVHLILATQTMRGTDINRSIMAQIANRIALSMDAEDSNSILGDDAACELVRPEGIFNNNGGHQKHHTKMSIPKAPDDFKPFIKKIHRDFNQRNLVPVEHKIYNGEKPLEMPNTLKANEMRLHLGKEADYEQKDLMVGFENSESHLLVVSQDLSARIALMKLFAQNFKTANKELLFYNAEKRLARELDELKKHHITPMQGPLGSVLDTAMNPNSVLVIDNLNEAKELHDKIGVEKLRSFLEKATDNEQYCIIFAHDLKQIQANYDLSKLKELLNNHFKQRLAFRCNGENLSAIKKDLPLLTNELNALFVELSKDSHTEFRPFSL</sequence>
<dbReference type="SUPFAM" id="SSF52540">
    <property type="entry name" value="P-loop containing nucleoside triphosphate hydrolases"/>
    <property type="match status" value="1"/>
</dbReference>
<organism evidence="6 7">
    <name type="scientific">Helicobacter pylori</name>
    <name type="common">Campylobacter pylori</name>
    <dbReference type="NCBI Taxonomy" id="210"/>
    <lineage>
        <taxon>Bacteria</taxon>
        <taxon>Pseudomonadati</taxon>
        <taxon>Campylobacterota</taxon>
        <taxon>Epsilonproteobacteria</taxon>
        <taxon>Campylobacterales</taxon>
        <taxon>Helicobacteraceae</taxon>
        <taxon>Helicobacter</taxon>
    </lineage>
</organism>
<evidence type="ECO:0000256" key="3">
    <source>
        <dbReference type="PROSITE-ProRule" id="PRU00289"/>
    </source>
</evidence>
<feature type="domain" description="FtsK" evidence="5">
    <location>
        <begin position="355"/>
        <end position="547"/>
    </location>
</feature>
<keyword evidence="1 3" id="KW-0547">Nucleotide-binding</keyword>